<evidence type="ECO:0000313" key="8">
    <source>
        <dbReference type="Proteomes" id="UP000789359"/>
    </source>
</evidence>
<evidence type="ECO:0000256" key="3">
    <source>
        <dbReference type="ARBA" id="ARBA00023136"/>
    </source>
</evidence>
<dbReference type="Gene3D" id="3.90.1310.10">
    <property type="entry name" value="Penicillin-binding protein 2a (Domain 2)"/>
    <property type="match status" value="1"/>
</dbReference>
<accession>A0ABM8Q125</accession>
<dbReference type="Pfam" id="PF00905">
    <property type="entry name" value="Transpeptidase"/>
    <property type="match status" value="1"/>
</dbReference>
<dbReference type="SUPFAM" id="SSF56601">
    <property type="entry name" value="beta-lactamase/transpeptidase-like"/>
    <property type="match status" value="1"/>
</dbReference>
<organism evidence="7 8">
    <name type="scientific">Campylobacter suis</name>
    <dbReference type="NCBI Taxonomy" id="2790657"/>
    <lineage>
        <taxon>Bacteria</taxon>
        <taxon>Pseudomonadati</taxon>
        <taxon>Campylobacterota</taxon>
        <taxon>Epsilonproteobacteria</taxon>
        <taxon>Campylobacterales</taxon>
        <taxon>Campylobacteraceae</taxon>
        <taxon>Campylobacter</taxon>
    </lineage>
</organism>
<evidence type="ECO:0000256" key="2">
    <source>
        <dbReference type="ARBA" id="ARBA00022645"/>
    </source>
</evidence>
<evidence type="ECO:0000256" key="4">
    <source>
        <dbReference type="SAM" id="Phobius"/>
    </source>
</evidence>
<dbReference type="Gene3D" id="3.40.710.10">
    <property type="entry name" value="DD-peptidase/beta-lactamase superfamily"/>
    <property type="match status" value="1"/>
</dbReference>
<sequence>MSNSTNPRQAKITIIFILILFGILLFSAVMVFRVVTDRKFPKLVTSEENTAIRGSIITKDGFSVAFSQKLYKVMIDTRSIDPEKKELFIKLYSLYTDQDQKEIRKILNEKKGYVQLSNAVDAKDAIYLKELSRKLSSKNVFIAYDVGNGNMRLNRLDVVESGQNRSYITGQVLTPVIGYSRKQEDNKKTRRSGVKGLEKSYDEYLAPVQDAKLLGPRDVKNNIVLTSESNIANRVDGLNLHISVSLKFQSMLEKIADQKREYLDATEILIGVMESSTGKFLALASSSRYDPANITRGDYRALNSTATEYAYEVGSVIKPFVFAILLNENKIRGLGEMIETFNGRYELKGRIIRDTKAEPRMSAEDVIAKSSNIGMIMLSKRLSGVEFYSGLTKFGFSQKTGIDMPYEQVGILPTANKLDSETYKATVSYGYGMSATFMQMMKAYNVFNNKGNLITPMFGEYFERNGRRGEISPTTSKQEILSPEVVKQMKRVLVRVVEGGTGKRAYIPGLEIGGKTGTAHIASRGGYAKLYNGSFFGFVNDAHGHSYTIGVLAREPKRQYYHFGSLSALPAFKEAVELLVREGYLIPSPTQDSVSKDTKNKDDGIVRD</sequence>
<keyword evidence="4" id="KW-0812">Transmembrane</keyword>
<keyword evidence="2" id="KW-0121">Carboxypeptidase</keyword>
<evidence type="ECO:0000259" key="5">
    <source>
        <dbReference type="Pfam" id="PF00905"/>
    </source>
</evidence>
<name>A0ABM8Q125_9BACT</name>
<dbReference type="Proteomes" id="UP000789359">
    <property type="component" value="Unassembled WGS sequence"/>
</dbReference>
<dbReference type="InterPro" id="IPR005311">
    <property type="entry name" value="PBP_dimer"/>
</dbReference>
<keyword evidence="4" id="KW-1133">Transmembrane helix</keyword>
<keyword evidence="3 4" id="KW-0472">Membrane</keyword>
<evidence type="ECO:0000256" key="1">
    <source>
        <dbReference type="ARBA" id="ARBA00004370"/>
    </source>
</evidence>
<dbReference type="Pfam" id="PF03717">
    <property type="entry name" value="PBP_dimer"/>
    <property type="match status" value="1"/>
</dbReference>
<reference evidence="7 8" key="1">
    <citation type="submission" date="2020-11" db="EMBL/GenBank/DDBJ databases">
        <authorList>
            <person name="Peeters C."/>
        </authorList>
    </citation>
    <scope>NUCLEOTIDE SEQUENCE [LARGE SCALE GENOMIC DNA]</scope>
    <source>
        <strain evidence="7 8">LMG 8286</strain>
    </source>
</reference>
<evidence type="ECO:0000313" key="7">
    <source>
        <dbReference type="EMBL" id="CAD7286510.1"/>
    </source>
</evidence>
<dbReference type="SUPFAM" id="SSF56519">
    <property type="entry name" value="Penicillin binding protein dimerisation domain"/>
    <property type="match status" value="1"/>
</dbReference>
<proteinExistence type="predicted"/>
<dbReference type="RefSeq" id="WP_230056138.1">
    <property type="nucleotide sequence ID" value="NZ_CAJHOE010000001.1"/>
</dbReference>
<dbReference type="InterPro" id="IPR001460">
    <property type="entry name" value="PCN-bd_Tpept"/>
</dbReference>
<comment type="caution">
    <text evidence="7">The sequence shown here is derived from an EMBL/GenBank/DDBJ whole genome shotgun (WGS) entry which is preliminary data.</text>
</comment>
<evidence type="ECO:0000259" key="6">
    <source>
        <dbReference type="Pfam" id="PF03717"/>
    </source>
</evidence>
<keyword evidence="8" id="KW-1185">Reference proteome</keyword>
<feature type="domain" description="Penicillin-binding protein transpeptidase" evidence="5">
    <location>
        <begin position="270"/>
        <end position="575"/>
    </location>
</feature>
<gene>
    <name evidence="7" type="primary">pbpB</name>
    <name evidence="7" type="ORF">LMG8286_00343</name>
</gene>
<keyword evidence="2" id="KW-0645">Protease</keyword>
<dbReference type="Gene3D" id="3.30.450.330">
    <property type="match status" value="1"/>
</dbReference>
<dbReference type="InterPro" id="IPR036138">
    <property type="entry name" value="PBP_dimer_sf"/>
</dbReference>
<dbReference type="PANTHER" id="PTHR30627:SF1">
    <property type="entry name" value="PEPTIDOGLYCAN D,D-TRANSPEPTIDASE FTSI"/>
    <property type="match status" value="1"/>
</dbReference>
<dbReference type="InterPro" id="IPR050515">
    <property type="entry name" value="Beta-lactam/transpept"/>
</dbReference>
<feature type="domain" description="Penicillin-binding protein dimerisation" evidence="6">
    <location>
        <begin position="50"/>
        <end position="213"/>
    </location>
</feature>
<dbReference type="EMBL" id="CAJHOE010000001">
    <property type="protein sequence ID" value="CAD7286510.1"/>
    <property type="molecule type" value="Genomic_DNA"/>
</dbReference>
<comment type="subcellular location">
    <subcellularLocation>
        <location evidence="1">Membrane</location>
    </subcellularLocation>
</comment>
<protein>
    <submittedName>
        <fullName evidence="7">Penicillin-binding protein PbpB</fullName>
    </submittedName>
</protein>
<feature type="transmembrane region" description="Helical" evidence="4">
    <location>
        <begin position="12"/>
        <end position="35"/>
    </location>
</feature>
<keyword evidence="2" id="KW-0378">Hydrolase</keyword>
<dbReference type="InterPro" id="IPR012338">
    <property type="entry name" value="Beta-lactam/transpept-like"/>
</dbReference>
<dbReference type="PANTHER" id="PTHR30627">
    <property type="entry name" value="PEPTIDOGLYCAN D,D-TRANSPEPTIDASE"/>
    <property type="match status" value="1"/>
</dbReference>